<feature type="transmembrane region" description="Helical" evidence="1">
    <location>
        <begin position="7"/>
        <end position="29"/>
    </location>
</feature>
<dbReference type="SUPFAM" id="SSF55136">
    <property type="entry name" value="Probable bacterial effector-binding domain"/>
    <property type="match status" value="1"/>
</dbReference>
<protein>
    <submittedName>
        <fullName evidence="3">GyrI-like small molecule binding domain-containing protein</fullName>
    </submittedName>
</protein>
<dbReference type="EMBL" id="FQUC01000001">
    <property type="protein sequence ID" value="SHE38273.1"/>
    <property type="molecule type" value="Genomic_DNA"/>
</dbReference>
<dbReference type="OrthoDB" id="998101at2"/>
<evidence type="ECO:0000313" key="4">
    <source>
        <dbReference type="Proteomes" id="UP000184480"/>
    </source>
</evidence>
<dbReference type="STRING" id="1346286.SAMN05444362_101210"/>
<reference evidence="3" key="1">
    <citation type="submission" date="2016-11" db="EMBL/GenBank/DDBJ databases">
        <authorList>
            <person name="Jaros S."/>
            <person name="Januszkiewicz K."/>
            <person name="Wedrychowicz H."/>
        </authorList>
    </citation>
    <scope>NUCLEOTIDE SEQUENCE [LARGE SCALE GENOMIC DNA]</scope>
    <source>
        <strain evidence="3">DSM 27370</strain>
    </source>
</reference>
<proteinExistence type="predicted"/>
<evidence type="ECO:0000259" key="2">
    <source>
        <dbReference type="Pfam" id="PF06445"/>
    </source>
</evidence>
<dbReference type="AlphaFoldDB" id="A0A1M4T1D1"/>
<accession>A0A1M4T1D1</accession>
<sequence>MTGSKKKIVIGAIIGGSIALSGLLGYWYYGGFSPVQIQEKMNGGEIVVYEKVSGDYSQAGTVSNRMYYTLLLNDTLTTSKGFGVFYDDPQKVHKSKLRSDVGCIIEGMDSLKVERLKKKYQVKVLPHKEYAVVEFPFEGHLSILMGLNRVHPAIDKYFEEKGYSPDSPVTEIYDMKNEKIIYRKEIARK</sequence>
<dbReference type="PANTHER" id="PTHR15949:SF3">
    <property type="entry name" value="TESTIS-EXPRESSED PROTEIN 264"/>
    <property type="match status" value="1"/>
</dbReference>
<dbReference type="InterPro" id="IPR011256">
    <property type="entry name" value="Reg_factor_effector_dom_sf"/>
</dbReference>
<dbReference type="RefSeq" id="WP_062175317.1">
    <property type="nucleotide sequence ID" value="NZ_BBXL01000001.1"/>
</dbReference>
<keyword evidence="1" id="KW-1133">Transmembrane helix</keyword>
<evidence type="ECO:0000256" key="1">
    <source>
        <dbReference type="SAM" id="Phobius"/>
    </source>
</evidence>
<organism evidence="3 4">
    <name type="scientific">Dysgonomonas macrotermitis</name>
    <dbReference type="NCBI Taxonomy" id="1346286"/>
    <lineage>
        <taxon>Bacteria</taxon>
        <taxon>Pseudomonadati</taxon>
        <taxon>Bacteroidota</taxon>
        <taxon>Bacteroidia</taxon>
        <taxon>Bacteroidales</taxon>
        <taxon>Dysgonomonadaceae</taxon>
        <taxon>Dysgonomonas</taxon>
    </lineage>
</organism>
<keyword evidence="4" id="KW-1185">Reference proteome</keyword>
<dbReference type="Pfam" id="PF06445">
    <property type="entry name" value="GyrI-like"/>
    <property type="match status" value="1"/>
</dbReference>
<dbReference type="Proteomes" id="UP000184480">
    <property type="component" value="Unassembled WGS sequence"/>
</dbReference>
<feature type="domain" description="GyrI-like small molecule binding" evidence="2">
    <location>
        <begin position="47"/>
        <end position="176"/>
    </location>
</feature>
<gene>
    <name evidence="3" type="ORF">SAMN05444362_101210</name>
</gene>
<name>A0A1M4T1D1_9BACT</name>
<keyword evidence="1" id="KW-0812">Transmembrane</keyword>
<keyword evidence="1" id="KW-0472">Membrane</keyword>
<dbReference type="InterPro" id="IPR029442">
    <property type="entry name" value="GyrI-like"/>
</dbReference>
<dbReference type="PANTHER" id="PTHR15949">
    <property type="entry name" value="TESTIS-EXPRESSED PROTEIN 264"/>
    <property type="match status" value="1"/>
</dbReference>
<evidence type="ECO:0000313" key="3">
    <source>
        <dbReference type="EMBL" id="SHE38273.1"/>
    </source>
</evidence>
<dbReference type="Gene3D" id="3.20.80.10">
    <property type="entry name" value="Regulatory factor, effector binding domain"/>
    <property type="match status" value="1"/>
</dbReference>